<evidence type="ECO:0000256" key="5">
    <source>
        <dbReference type="HAMAP-Rule" id="MF_00116"/>
    </source>
</evidence>
<name>A0A1E3XG75_9BACT</name>
<dbReference type="GO" id="GO:0004170">
    <property type="term" value="F:dUTP diphosphatase activity"/>
    <property type="evidence" value="ECO:0007669"/>
    <property type="project" value="UniProtKB-UniRule"/>
</dbReference>
<protein>
    <recommendedName>
        <fullName evidence="5">Deoxyuridine 5'-triphosphate nucleotidohydrolase</fullName>
        <shortName evidence="5">dUTPase</shortName>
        <ecNumber evidence="5">3.6.1.23</ecNumber>
    </recommendedName>
    <alternativeName>
        <fullName evidence="5">dUTP pyrophosphatase</fullName>
    </alternativeName>
</protein>
<dbReference type="PANTHER" id="PTHR14359">
    <property type="entry name" value="HOMO-OLIGOMERIC FLAVIN CONTAINING CYS DECARBOXYLASE FAMILY"/>
    <property type="match status" value="1"/>
</dbReference>
<dbReference type="InterPro" id="IPR036551">
    <property type="entry name" value="Flavin_trans-like"/>
</dbReference>
<feature type="domain" description="dUTPase-like" evidence="6">
    <location>
        <begin position="219"/>
        <end position="349"/>
    </location>
</feature>
<dbReference type="UniPathway" id="UPA00610">
    <property type="reaction ID" value="UER00666"/>
</dbReference>
<accession>A0A1E3XG75</accession>
<dbReference type="GO" id="GO:0010181">
    <property type="term" value="F:FMN binding"/>
    <property type="evidence" value="ECO:0007669"/>
    <property type="project" value="TreeGrafter"/>
</dbReference>
<feature type="domain" description="Flavoprotein" evidence="7">
    <location>
        <begin position="3"/>
        <end position="175"/>
    </location>
</feature>
<evidence type="ECO:0000259" key="7">
    <source>
        <dbReference type="Pfam" id="PF02441"/>
    </source>
</evidence>
<dbReference type="CDD" id="cd07557">
    <property type="entry name" value="trimeric_dUTPase"/>
    <property type="match status" value="1"/>
</dbReference>
<reference evidence="8 9" key="1">
    <citation type="submission" date="2016-07" db="EMBL/GenBank/DDBJ databases">
        <title>Draft genome of Scalindua rubra, obtained from a brine-seawater interface in the Red Sea, sheds light on salt adaptation in anammox bacteria.</title>
        <authorList>
            <person name="Speth D.R."/>
            <person name="Lagkouvardos I."/>
            <person name="Wang Y."/>
            <person name="Qian P.-Y."/>
            <person name="Dutilh B.E."/>
            <person name="Jetten M.S."/>
        </authorList>
    </citation>
    <scope>NUCLEOTIDE SEQUENCE [LARGE SCALE GENOMIC DNA]</scope>
    <source>
        <strain evidence="8">BSI-1</strain>
    </source>
</reference>
<evidence type="ECO:0000256" key="2">
    <source>
        <dbReference type="ARBA" id="ARBA00022801"/>
    </source>
</evidence>
<dbReference type="InterPro" id="IPR008181">
    <property type="entry name" value="dUTPase"/>
</dbReference>
<dbReference type="PANTHER" id="PTHR14359:SF6">
    <property type="entry name" value="PHOSPHOPANTOTHENOYLCYSTEINE DECARBOXYLASE"/>
    <property type="match status" value="1"/>
</dbReference>
<dbReference type="SUPFAM" id="SSF52507">
    <property type="entry name" value="Homo-oligomeric flavin-containing Cys decarboxylases, HFCD"/>
    <property type="match status" value="1"/>
</dbReference>
<dbReference type="InterPro" id="IPR003382">
    <property type="entry name" value="Flavoprotein"/>
</dbReference>
<dbReference type="FunFam" id="2.70.40.10:FF:000002">
    <property type="entry name" value="dUTP diphosphatase"/>
    <property type="match status" value="1"/>
</dbReference>
<organism evidence="8 9">
    <name type="scientific">Candidatus Scalindua rubra</name>
    <dbReference type="NCBI Taxonomy" id="1872076"/>
    <lineage>
        <taxon>Bacteria</taxon>
        <taxon>Pseudomonadati</taxon>
        <taxon>Planctomycetota</taxon>
        <taxon>Candidatus Brocadiia</taxon>
        <taxon>Candidatus Brocadiales</taxon>
        <taxon>Candidatus Scalinduaceae</taxon>
        <taxon>Candidatus Scalindua</taxon>
    </lineage>
</organism>
<feature type="binding site" evidence="5">
    <location>
        <begin position="287"/>
        <end position="289"/>
    </location>
    <ligand>
        <name>substrate</name>
    </ligand>
</feature>
<gene>
    <name evidence="5" type="primary">dut</name>
    <name evidence="8" type="ORF">SCARUB_00215</name>
</gene>
<feature type="binding site" evidence="5">
    <location>
        <position position="283"/>
    </location>
    <ligand>
        <name>substrate</name>
    </ligand>
</feature>
<comment type="similarity">
    <text evidence="5">Belongs to the dUTPase family.</text>
</comment>
<dbReference type="EC" id="3.6.1.23" evidence="5"/>
<dbReference type="EMBL" id="MAYW01000003">
    <property type="protein sequence ID" value="ODS34635.1"/>
    <property type="molecule type" value="Genomic_DNA"/>
</dbReference>
<evidence type="ECO:0000259" key="6">
    <source>
        <dbReference type="Pfam" id="PF00692"/>
    </source>
</evidence>
<proteinExistence type="inferred from homology"/>
<keyword evidence="4 5" id="KW-0546">Nucleotide metabolism</keyword>
<evidence type="ECO:0000256" key="3">
    <source>
        <dbReference type="ARBA" id="ARBA00022842"/>
    </source>
</evidence>
<comment type="caution">
    <text evidence="5">Lacks conserved residue(s) required for the propagation of feature annotation.</text>
</comment>
<dbReference type="AlphaFoldDB" id="A0A1E3XG75"/>
<dbReference type="SUPFAM" id="SSF51283">
    <property type="entry name" value="dUTPase-like"/>
    <property type="match status" value="1"/>
</dbReference>
<dbReference type="GO" id="GO:0046081">
    <property type="term" value="P:dUTP catabolic process"/>
    <property type="evidence" value="ECO:0007669"/>
    <property type="project" value="InterPro"/>
</dbReference>
<comment type="catalytic activity">
    <reaction evidence="5">
        <text>dUTP + H2O = dUMP + diphosphate + H(+)</text>
        <dbReference type="Rhea" id="RHEA:10248"/>
        <dbReference type="ChEBI" id="CHEBI:15377"/>
        <dbReference type="ChEBI" id="CHEBI:15378"/>
        <dbReference type="ChEBI" id="CHEBI:33019"/>
        <dbReference type="ChEBI" id="CHEBI:61555"/>
        <dbReference type="ChEBI" id="CHEBI:246422"/>
        <dbReference type="EC" id="3.6.1.23"/>
    </reaction>
</comment>
<dbReference type="NCBIfam" id="NF001862">
    <property type="entry name" value="PRK00601.1"/>
    <property type="match status" value="1"/>
</dbReference>
<dbReference type="InterPro" id="IPR029054">
    <property type="entry name" value="dUTPase-like"/>
</dbReference>
<comment type="caution">
    <text evidence="8">The sequence shown here is derived from an EMBL/GenBank/DDBJ whole genome shotgun (WGS) entry which is preliminary data.</text>
</comment>
<dbReference type="HAMAP" id="MF_00116">
    <property type="entry name" value="dUTPase_bact"/>
    <property type="match status" value="1"/>
</dbReference>
<dbReference type="Proteomes" id="UP000094056">
    <property type="component" value="Unassembled WGS sequence"/>
</dbReference>
<dbReference type="NCBIfam" id="TIGR00576">
    <property type="entry name" value="dut"/>
    <property type="match status" value="1"/>
</dbReference>
<dbReference type="GO" id="GO:0000287">
    <property type="term" value="F:magnesium ion binding"/>
    <property type="evidence" value="ECO:0007669"/>
    <property type="project" value="UniProtKB-UniRule"/>
</dbReference>
<sequence>MTKNIIFGVTGSIAAFKAAEIVSRLKSHGFDITVIMTESSQKFIKPLTFRTLSQNKVITDLFVADDVYDLQHVSLADKADIVVIAPATANIIGKLASGIADDALTCVVMASNKLVLIVPAMDDRMYTNPITQMNVKKLQEIGYKFIGPEKGRLASGRVGIGRMANVELVIQSIIRELEDKPYQETDILVTHSNDFAEQKILMQKIRLKIKRKKGCEDLPLPRYMSQAASGMDLYAAVENHTILEKNEIKLIPTGIFIALPFGYEAQVRPRSGLALKYGITLVNSPGTIDSDYRGEIGVILCNQGKDKFVVERGMRIAQLVVQPVMHAELEEVIELEDTHRGEGGFGHTGH</sequence>
<dbReference type="GO" id="GO:0006226">
    <property type="term" value="P:dUMP biosynthetic process"/>
    <property type="evidence" value="ECO:0007669"/>
    <property type="project" value="UniProtKB-UniRule"/>
</dbReference>
<feature type="binding site" evidence="5">
    <location>
        <begin position="270"/>
        <end position="272"/>
    </location>
    <ligand>
        <name>substrate</name>
    </ligand>
</feature>
<dbReference type="PATRIC" id="fig|1872076.5.peg.240"/>
<evidence type="ECO:0000313" key="8">
    <source>
        <dbReference type="EMBL" id="ODS34635.1"/>
    </source>
</evidence>
<dbReference type="GO" id="GO:0015937">
    <property type="term" value="P:coenzyme A biosynthetic process"/>
    <property type="evidence" value="ECO:0007669"/>
    <property type="project" value="TreeGrafter"/>
</dbReference>
<evidence type="ECO:0000256" key="4">
    <source>
        <dbReference type="ARBA" id="ARBA00023080"/>
    </source>
</evidence>
<comment type="function">
    <text evidence="5">This enzyme is involved in nucleotide metabolism: it produces dUMP, the immediate precursor of thymidine nucleotides and it decreases the intracellular concentration of dUTP so that uracil cannot be incorporated into DNA.</text>
</comment>
<comment type="cofactor">
    <cofactor evidence="5">
        <name>Mg(2+)</name>
        <dbReference type="ChEBI" id="CHEBI:18420"/>
    </cofactor>
</comment>
<keyword evidence="1 5" id="KW-0479">Metal-binding</keyword>
<dbReference type="Pfam" id="PF02441">
    <property type="entry name" value="Flavoprotein"/>
    <property type="match status" value="1"/>
</dbReference>
<dbReference type="Gene3D" id="2.70.40.10">
    <property type="match status" value="1"/>
</dbReference>
<dbReference type="InterPro" id="IPR036157">
    <property type="entry name" value="dUTPase-like_sf"/>
</dbReference>
<dbReference type="Gene3D" id="3.40.50.1950">
    <property type="entry name" value="Flavin prenyltransferase-like"/>
    <property type="match status" value="1"/>
</dbReference>
<comment type="pathway">
    <text evidence="5">Pyrimidine metabolism; dUMP biosynthesis; dUMP from dCTP (dUTP route): step 2/2.</text>
</comment>
<evidence type="ECO:0000256" key="1">
    <source>
        <dbReference type="ARBA" id="ARBA00022723"/>
    </source>
</evidence>
<dbReference type="GO" id="GO:0071513">
    <property type="term" value="C:phosphopantothenoylcysteine decarboxylase complex"/>
    <property type="evidence" value="ECO:0007669"/>
    <property type="project" value="TreeGrafter"/>
</dbReference>
<evidence type="ECO:0000313" key="9">
    <source>
        <dbReference type="Proteomes" id="UP000094056"/>
    </source>
</evidence>
<keyword evidence="3 5" id="KW-0460">Magnesium</keyword>
<keyword evidence="2 5" id="KW-0378">Hydrolase</keyword>
<dbReference type="Pfam" id="PF00692">
    <property type="entry name" value="dUTPase"/>
    <property type="match status" value="1"/>
</dbReference>
<dbReference type="GO" id="GO:0004633">
    <property type="term" value="F:phosphopantothenoylcysteine decarboxylase activity"/>
    <property type="evidence" value="ECO:0007669"/>
    <property type="project" value="TreeGrafter"/>
</dbReference>
<dbReference type="InterPro" id="IPR033704">
    <property type="entry name" value="dUTPase_trimeric"/>
</dbReference>